<dbReference type="Gene3D" id="1.10.10.10">
    <property type="entry name" value="Winged helix-like DNA-binding domain superfamily/Winged helix DNA-binding domain"/>
    <property type="match status" value="1"/>
</dbReference>
<dbReference type="GO" id="GO:0006950">
    <property type="term" value="P:response to stress"/>
    <property type="evidence" value="ECO:0007669"/>
    <property type="project" value="TreeGrafter"/>
</dbReference>
<dbReference type="PANTHER" id="PTHR33164:SF58">
    <property type="entry name" value="DNA-BINDING TRANSCRIPTIONAL REPRESSOR SCOC"/>
    <property type="match status" value="1"/>
</dbReference>
<keyword evidence="1" id="KW-0238">DNA-binding</keyword>
<dbReference type="Proteomes" id="UP000233375">
    <property type="component" value="Unassembled WGS sequence"/>
</dbReference>
<dbReference type="InterPro" id="IPR039422">
    <property type="entry name" value="MarR/SlyA-like"/>
</dbReference>
<dbReference type="InterPro" id="IPR036390">
    <property type="entry name" value="WH_DNA-bd_sf"/>
</dbReference>
<dbReference type="GO" id="GO:0003700">
    <property type="term" value="F:DNA-binding transcription factor activity"/>
    <property type="evidence" value="ECO:0007669"/>
    <property type="project" value="InterPro"/>
</dbReference>
<evidence type="ECO:0000313" key="4">
    <source>
        <dbReference type="Proteomes" id="UP000233375"/>
    </source>
</evidence>
<dbReference type="InterPro" id="IPR036388">
    <property type="entry name" value="WH-like_DNA-bd_sf"/>
</dbReference>
<dbReference type="SUPFAM" id="SSF46785">
    <property type="entry name" value="Winged helix' DNA-binding domain"/>
    <property type="match status" value="1"/>
</dbReference>
<dbReference type="SMART" id="SM00347">
    <property type="entry name" value="HTH_MARR"/>
    <property type="match status" value="1"/>
</dbReference>
<evidence type="ECO:0000259" key="2">
    <source>
        <dbReference type="PROSITE" id="PS50995"/>
    </source>
</evidence>
<gene>
    <name evidence="3" type="ORF">CWS01_01800</name>
</gene>
<evidence type="ECO:0000313" key="3">
    <source>
        <dbReference type="EMBL" id="PKG25602.1"/>
    </source>
</evidence>
<dbReference type="PROSITE" id="PS50995">
    <property type="entry name" value="HTH_MARR_2"/>
    <property type="match status" value="1"/>
</dbReference>
<name>A0A2N0Z7X0_9BACI</name>
<dbReference type="AlphaFoldDB" id="A0A2N0Z7X0"/>
<dbReference type="InterPro" id="IPR000835">
    <property type="entry name" value="HTH_MarR-typ"/>
</dbReference>
<protein>
    <submittedName>
        <fullName evidence="3">MarR family transcriptional regulator</fullName>
    </submittedName>
</protein>
<dbReference type="PANTHER" id="PTHR33164">
    <property type="entry name" value="TRANSCRIPTIONAL REGULATOR, MARR FAMILY"/>
    <property type="match status" value="1"/>
</dbReference>
<comment type="caution">
    <text evidence="3">The sequence shown here is derived from an EMBL/GenBank/DDBJ whole genome shotgun (WGS) entry which is preliminary data.</text>
</comment>
<dbReference type="Pfam" id="PF01047">
    <property type="entry name" value="MarR"/>
    <property type="match status" value="1"/>
</dbReference>
<evidence type="ECO:0000256" key="1">
    <source>
        <dbReference type="ARBA" id="ARBA00023125"/>
    </source>
</evidence>
<reference evidence="3 4" key="1">
    <citation type="journal article" date="2003" name="Int. J. Syst. Evol. Microbiol.">
        <title>Bacillus nealsonii sp. nov., isolated from a spacecraft-assembly facility, whose spores are gamma-radiation resistant.</title>
        <authorList>
            <person name="Venkateswaran K."/>
            <person name="Kempf M."/>
            <person name="Chen F."/>
            <person name="Satomi M."/>
            <person name="Nicholson W."/>
            <person name="Kern R."/>
        </authorList>
    </citation>
    <scope>NUCLEOTIDE SEQUENCE [LARGE SCALE GENOMIC DNA]</scope>
    <source>
        <strain evidence="3 4">FO-92</strain>
    </source>
</reference>
<dbReference type="RefSeq" id="WP_101175326.1">
    <property type="nucleotide sequence ID" value="NZ_PISE01000003.1"/>
</dbReference>
<accession>A0A2N0Z7X0</accession>
<keyword evidence="4" id="KW-1185">Reference proteome</keyword>
<sequence>MNFIYKQNLVLLIRALYFCMEEQWAKLGKEYDLSPAQQHILFILTTNNKTLTPSEISAIGCWHLSTVTRLLKPLKEKGFISIKRDQNHSKFKRVTITKDGEQLFMRIIYNIIENDFFPFKMNQLCEKEIEIFLQCGQKILDINRGLSIREKIFDAKIDGIHYEY</sequence>
<dbReference type="EMBL" id="PISE01000003">
    <property type="protein sequence ID" value="PKG25602.1"/>
    <property type="molecule type" value="Genomic_DNA"/>
</dbReference>
<proteinExistence type="predicted"/>
<organism evidence="3 4">
    <name type="scientific">Niallia nealsonii</name>
    <dbReference type="NCBI Taxonomy" id="115979"/>
    <lineage>
        <taxon>Bacteria</taxon>
        <taxon>Bacillati</taxon>
        <taxon>Bacillota</taxon>
        <taxon>Bacilli</taxon>
        <taxon>Bacillales</taxon>
        <taxon>Bacillaceae</taxon>
        <taxon>Niallia</taxon>
    </lineage>
</organism>
<dbReference type="OrthoDB" id="9799747at2"/>
<dbReference type="GO" id="GO:0003677">
    <property type="term" value="F:DNA binding"/>
    <property type="evidence" value="ECO:0007669"/>
    <property type="project" value="UniProtKB-KW"/>
</dbReference>
<feature type="domain" description="HTH marR-type" evidence="2">
    <location>
        <begin position="6"/>
        <end position="141"/>
    </location>
</feature>